<protein>
    <submittedName>
        <fullName evidence="2">Uncharacterized protein</fullName>
    </submittedName>
</protein>
<dbReference type="PROSITE" id="PS51257">
    <property type="entry name" value="PROKAR_LIPOPROTEIN"/>
    <property type="match status" value="1"/>
</dbReference>
<evidence type="ECO:0000256" key="1">
    <source>
        <dbReference type="SAM" id="MobiDB-lite"/>
    </source>
</evidence>
<dbReference type="AlphaFoldDB" id="A0A432MEI9"/>
<evidence type="ECO:0000313" key="3">
    <source>
        <dbReference type="Proteomes" id="UP000280296"/>
    </source>
</evidence>
<gene>
    <name evidence="2" type="ORF">TsocGM_21415</name>
</gene>
<accession>A0A432MEI9</accession>
<reference evidence="2 3" key="1">
    <citation type="submission" date="2018-12" db="EMBL/GenBank/DDBJ databases">
        <authorList>
            <person name="Toschakov S.V."/>
        </authorList>
    </citation>
    <scope>NUCLEOTIDE SEQUENCE [LARGE SCALE GENOMIC DNA]</scope>
    <source>
        <strain evidence="2 3">GM2012</strain>
    </source>
</reference>
<dbReference type="RefSeq" id="WP_126727503.1">
    <property type="nucleotide sequence ID" value="NZ_RYZH01000055.1"/>
</dbReference>
<dbReference type="Proteomes" id="UP000280296">
    <property type="component" value="Unassembled WGS sequence"/>
</dbReference>
<feature type="region of interest" description="Disordered" evidence="1">
    <location>
        <begin position="24"/>
        <end position="64"/>
    </location>
</feature>
<reference evidence="2 3" key="2">
    <citation type="submission" date="2019-01" db="EMBL/GenBank/DDBJ databases">
        <title>Tautonia sociabilis, a novel thermotolerant planctomycete of Isosphaeraceae family, isolated from a 4000 m deep subterranean habitat.</title>
        <authorList>
            <person name="Kovaleva O.L."/>
            <person name="Elcheninov A.G."/>
            <person name="Van Heerden E."/>
            <person name="Toshchakov S.V."/>
            <person name="Novikov A."/>
            <person name="Bonch-Osmolovskaya E.A."/>
            <person name="Kublanov I.V."/>
        </authorList>
    </citation>
    <scope>NUCLEOTIDE SEQUENCE [LARGE SCALE GENOMIC DNA]</scope>
    <source>
        <strain evidence="2 3">GM2012</strain>
    </source>
</reference>
<evidence type="ECO:0000313" key="2">
    <source>
        <dbReference type="EMBL" id="RUL83887.1"/>
    </source>
</evidence>
<feature type="compositionally biased region" description="Pro residues" evidence="1">
    <location>
        <begin position="41"/>
        <end position="58"/>
    </location>
</feature>
<sequence length="195" mass="20764">MRRVLVWSSEVALAMAVAVVSGCGGESGDPGAASGTGGGISPPPPPRLGQGAPPPPVAAQPEAPQLRRVIGQKTTDVRDFQTEMQGGENVRVSSGTISPDSTPITYAGNAYVSIVGQAAVLQIQHALNLYNAMNDRYPADTDEFMREIIQANGIALPQLPGYQEYAYNPETHELVVLEYPDRKEALRAQVRGERP</sequence>
<organism evidence="2 3">
    <name type="scientific">Tautonia sociabilis</name>
    <dbReference type="NCBI Taxonomy" id="2080755"/>
    <lineage>
        <taxon>Bacteria</taxon>
        <taxon>Pseudomonadati</taxon>
        <taxon>Planctomycetota</taxon>
        <taxon>Planctomycetia</taxon>
        <taxon>Isosphaerales</taxon>
        <taxon>Isosphaeraceae</taxon>
        <taxon>Tautonia</taxon>
    </lineage>
</organism>
<dbReference type="EMBL" id="RYZH01000055">
    <property type="protein sequence ID" value="RUL83887.1"/>
    <property type="molecule type" value="Genomic_DNA"/>
</dbReference>
<comment type="caution">
    <text evidence="2">The sequence shown here is derived from an EMBL/GenBank/DDBJ whole genome shotgun (WGS) entry which is preliminary data.</text>
</comment>
<keyword evidence="3" id="KW-1185">Reference proteome</keyword>
<feature type="compositionally biased region" description="Gly residues" evidence="1">
    <location>
        <begin position="24"/>
        <end position="40"/>
    </location>
</feature>
<proteinExistence type="predicted"/>
<name>A0A432MEI9_9BACT</name>
<dbReference type="OrthoDB" id="213044at2"/>